<dbReference type="PANTHER" id="PTHR33223">
    <property type="entry name" value="CCHC-TYPE DOMAIN-CONTAINING PROTEIN"/>
    <property type="match status" value="1"/>
</dbReference>
<gene>
    <name evidence="1" type="ORF">KK1_035445</name>
</gene>
<evidence type="ECO:0000313" key="1">
    <source>
        <dbReference type="EMBL" id="KYP43114.1"/>
    </source>
</evidence>
<dbReference type="OMA" id="PMPECTL"/>
<evidence type="ECO:0000313" key="2">
    <source>
        <dbReference type="Proteomes" id="UP000075243"/>
    </source>
</evidence>
<sequence>MTLREMATPDFTYESLCIQYPEEDVPFVLKTRPIHLLPKFHGHAGEDPHKYLKEFHIVCSTMRPQNVPKDHIYLKEFPFSLEDLAKDWLYYLSHGSITS</sequence>
<name>A0A151RKN0_CAJCA</name>
<dbReference type="AlphaFoldDB" id="A0A151RKN0"/>
<reference evidence="1" key="1">
    <citation type="journal article" date="2012" name="Nat. Biotechnol.">
        <title>Draft genome sequence of pigeonpea (Cajanus cajan), an orphan legume crop of resource-poor farmers.</title>
        <authorList>
            <person name="Varshney R.K."/>
            <person name="Chen W."/>
            <person name="Li Y."/>
            <person name="Bharti A.K."/>
            <person name="Saxena R.K."/>
            <person name="Schlueter J.A."/>
            <person name="Donoghue M.T."/>
            <person name="Azam S."/>
            <person name="Fan G."/>
            <person name="Whaley A.M."/>
            <person name="Farmer A.D."/>
            <person name="Sheridan J."/>
            <person name="Iwata A."/>
            <person name="Tuteja R."/>
            <person name="Penmetsa R.V."/>
            <person name="Wu W."/>
            <person name="Upadhyaya H.D."/>
            <person name="Yang S.P."/>
            <person name="Shah T."/>
            <person name="Saxena K.B."/>
            <person name="Michael T."/>
            <person name="McCombie W.R."/>
            <person name="Yang B."/>
            <person name="Zhang G."/>
            <person name="Yang H."/>
            <person name="Wang J."/>
            <person name="Spillane C."/>
            <person name="Cook D.R."/>
            <person name="May G.D."/>
            <person name="Xu X."/>
            <person name="Jackson S.A."/>
        </authorList>
    </citation>
    <scope>NUCLEOTIDE SEQUENCE [LARGE SCALE GENOMIC DNA]</scope>
</reference>
<dbReference type="Gramene" id="C.cajan_35430.t">
    <property type="protein sequence ID" value="C.cajan_35430.t.cds1"/>
    <property type="gene ID" value="C.cajan_35430"/>
</dbReference>
<organism evidence="1 2">
    <name type="scientific">Cajanus cajan</name>
    <name type="common">Pigeon pea</name>
    <name type="synonym">Cajanus indicus</name>
    <dbReference type="NCBI Taxonomy" id="3821"/>
    <lineage>
        <taxon>Eukaryota</taxon>
        <taxon>Viridiplantae</taxon>
        <taxon>Streptophyta</taxon>
        <taxon>Embryophyta</taxon>
        <taxon>Tracheophyta</taxon>
        <taxon>Spermatophyta</taxon>
        <taxon>Magnoliopsida</taxon>
        <taxon>eudicotyledons</taxon>
        <taxon>Gunneridae</taxon>
        <taxon>Pentapetalae</taxon>
        <taxon>rosids</taxon>
        <taxon>fabids</taxon>
        <taxon>Fabales</taxon>
        <taxon>Fabaceae</taxon>
        <taxon>Papilionoideae</taxon>
        <taxon>50 kb inversion clade</taxon>
        <taxon>NPAAA clade</taxon>
        <taxon>indigoferoid/millettioid clade</taxon>
        <taxon>Phaseoleae</taxon>
        <taxon>Cajanus</taxon>
    </lineage>
</organism>
<protein>
    <recommendedName>
        <fullName evidence="3">Retrotransposon gag domain-containing protein</fullName>
    </recommendedName>
</protein>
<evidence type="ECO:0008006" key="3">
    <source>
        <dbReference type="Google" id="ProtNLM"/>
    </source>
</evidence>
<dbReference type="PANTHER" id="PTHR33223:SF3">
    <property type="match status" value="1"/>
</dbReference>
<proteinExistence type="predicted"/>
<keyword evidence="2" id="KW-1185">Reference proteome</keyword>
<dbReference type="Proteomes" id="UP000075243">
    <property type="component" value="Unassembled WGS sequence"/>
</dbReference>
<dbReference type="EMBL" id="KQ483683">
    <property type="protein sequence ID" value="KYP43114.1"/>
    <property type="molecule type" value="Genomic_DNA"/>
</dbReference>
<accession>A0A151RKN0</accession>